<reference evidence="2 3" key="2">
    <citation type="journal article" date="2012" name="Int. J. Syst. Evol. Microbiol.">
        <title>Magnetococcus marinus gen. nov., sp. nov., a marine, magnetotactic bacterium that represents a novel lineage (Magnetococcaceae fam. nov.; Magnetococcales ord. nov.) at the base of the Alphaproteobacteria.</title>
        <authorList>
            <person name="Bazylinski D.A."/>
            <person name="Williams T.J."/>
            <person name="Lefevre C.T."/>
            <person name="Berg R.J."/>
            <person name="Zhang C.L."/>
            <person name="Bowser S.S."/>
            <person name="Dean A.J."/>
            <person name="Beveridge T.J."/>
        </authorList>
    </citation>
    <scope>NUCLEOTIDE SEQUENCE [LARGE SCALE GENOMIC DNA]</scope>
    <source>
        <strain evidence="3">ATCC BAA-1437 / JCM 17883 / MC-1</strain>
    </source>
</reference>
<gene>
    <name evidence="2" type="ordered locus">Mmc1_1280</name>
</gene>
<evidence type="ECO:0000313" key="2">
    <source>
        <dbReference type="EMBL" id="ABK43791.1"/>
    </source>
</evidence>
<dbReference type="REBASE" id="14137">
    <property type="entry name" value="MspMCORF1281P"/>
</dbReference>
<proteinExistence type="predicted"/>
<dbReference type="eggNOG" id="ENOG5030AGG">
    <property type="taxonomic scope" value="Bacteria"/>
</dbReference>
<dbReference type="KEGG" id="mgm:Mmc1_1280"/>
<dbReference type="Pfam" id="PF24736">
    <property type="entry name" value="DUF7687"/>
    <property type="match status" value="1"/>
</dbReference>
<organism evidence="2 3">
    <name type="scientific">Magnetococcus marinus (strain ATCC BAA-1437 / JCM 17883 / MC-1)</name>
    <dbReference type="NCBI Taxonomy" id="156889"/>
    <lineage>
        <taxon>Bacteria</taxon>
        <taxon>Pseudomonadati</taxon>
        <taxon>Pseudomonadota</taxon>
        <taxon>Magnetococcia</taxon>
        <taxon>Magnetococcales</taxon>
        <taxon>Magnetococcaceae</taxon>
        <taxon>Magnetococcus</taxon>
    </lineage>
</organism>
<evidence type="ECO:0000259" key="1">
    <source>
        <dbReference type="Pfam" id="PF24736"/>
    </source>
</evidence>
<protein>
    <recommendedName>
        <fullName evidence="1">DUF7687 domain-containing protein</fullName>
    </recommendedName>
</protein>
<sequence length="266" mass="31257">MHNIMTNNEKWQQLGWRHPFWDVLRYYRSIRGRTNSDAFYERIVSCNDILHDNKNFQVPREVAEIFKEYFETEQARYNFLEAQLRLEDEALSYCVSSGFQVGTTSTQSRDHHQSSKSMIASVSGIAQRVCGSKGIQFDPDPQNRCVWINDNRLHVTSRNLDGAIPGLTNPEIIWEIKEYWGKTKGGSKMSDAVYECQLVGRELREYEEKCNKKIMHFVFLDGKDQWSHRKSDLKRFIDLWCQGLIDTLFVGKQVESLWEKTLEKLL</sequence>
<name>A0L748_MAGMM</name>
<dbReference type="AlphaFoldDB" id="A0L748"/>
<evidence type="ECO:0000313" key="3">
    <source>
        <dbReference type="Proteomes" id="UP000002586"/>
    </source>
</evidence>
<dbReference type="EMBL" id="CP000471">
    <property type="protein sequence ID" value="ABK43791.1"/>
    <property type="molecule type" value="Genomic_DNA"/>
</dbReference>
<accession>A0L748</accession>
<dbReference type="Proteomes" id="UP000002586">
    <property type="component" value="Chromosome"/>
</dbReference>
<dbReference type="HOGENOM" id="CLU_1150795_0_0_5"/>
<keyword evidence="3" id="KW-1185">Reference proteome</keyword>
<dbReference type="STRING" id="156889.Mmc1_1280"/>
<dbReference type="InterPro" id="IPR056104">
    <property type="entry name" value="DUF7687"/>
</dbReference>
<reference evidence="3" key="1">
    <citation type="journal article" date="2009" name="Appl. Environ. Microbiol.">
        <title>Complete genome sequence of the chemolithoautotrophic marine magnetotactic coccus strain MC-1.</title>
        <authorList>
            <person name="Schubbe S."/>
            <person name="Williams T.J."/>
            <person name="Xie G."/>
            <person name="Kiss H.E."/>
            <person name="Brettin T.S."/>
            <person name="Martinez D."/>
            <person name="Ross C.A."/>
            <person name="Schuler D."/>
            <person name="Cox B.L."/>
            <person name="Nealson K.H."/>
            <person name="Bazylinski D.A."/>
        </authorList>
    </citation>
    <scope>NUCLEOTIDE SEQUENCE [LARGE SCALE GENOMIC DNA]</scope>
    <source>
        <strain evidence="3">ATCC BAA-1437 / JCM 17883 / MC-1</strain>
    </source>
</reference>
<feature type="domain" description="DUF7687" evidence="1">
    <location>
        <begin position="88"/>
        <end position="264"/>
    </location>
</feature>